<dbReference type="STRING" id="765257.A0A0C9YZQ9"/>
<dbReference type="AlphaFoldDB" id="A0A0C9YZQ9"/>
<reference evidence="1 2" key="1">
    <citation type="submission" date="2014-04" db="EMBL/GenBank/DDBJ databases">
        <authorList>
            <consortium name="DOE Joint Genome Institute"/>
            <person name="Kuo A."/>
            <person name="Kohler A."/>
            <person name="Costa M.D."/>
            <person name="Nagy L.G."/>
            <person name="Floudas D."/>
            <person name="Copeland A."/>
            <person name="Barry K.W."/>
            <person name="Cichocki N."/>
            <person name="Veneault-Fourrey C."/>
            <person name="LaButti K."/>
            <person name="Lindquist E.A."/>
            <person name="Lipzen A."/>
            <person name="Lundell T."/>
            <person name="Morin E."/>
            <person name="Murat C."/>
            <person name="Sun H."/>
            <person name="Tunlid A."/>
            <person name="Henrissat B."/>
            <person name="Grigoriev I.V."/>
            <person name="Hibbett D.S."/>
            <person name="Martin F."/>
            <person name="Nordberg H.P."/>
            <person name="Cantor M.N."/>
            <person name="Hua S.X."/>
        </authorList>
    </citation>
    <scope>NUCLEOTIDE SEQUENCE [LARGE SCALE GENOMIC DNA]</scope>
    <source>
        <strain evidence="1 2">441</strain>
    </source>
</reference>
<name>A0A0C9YZQ9_9AGAM</name>
<dbReference type="Proteomes" id="UP000054018">
    <property type="component" value="Unassembled WGS sequence"/>
</dbReference>
<evidence type="ECO:0000313" key="1">
    <source>
        <dbReference type="EMBL" id="KIK15557.1"/>
    </source>
</evidence>
<proteinExistence type="predicted"/>
<accession>A0A0C9YZQ9</accession>
<reference evidence="2" key="2">
    <citation type="submission" date="2015-01" db="EMBL/GenBank/DDBJ databases">
        <title>Evolutionary Origins and Diversification of the Mycorrhizal Mutualists.</title>
        <authorList>
            <consortium name="DOE Joint Genome Institute"/>
            <consortium name="Mycorrhizal Genomics Consortium"/>
            <person name="Kohler A."/>
            <person name="Kuo A."/>
            <person name="Nagy L.G."/>
            <person name="Floudas D."/>
            <person name="Copeland A."/>
            <person name="Barry K.W."/>
            <person name="Cichocki N."/>
            <person name="Veneault-Fourrey C."/>
            <person name="LaButti K."/>
            <person name="Lindquist E.A."/>
            <person name="Lipzen A."/>
            <person name="Lundell T."/>
            <person name="Morin E."/>
            <person name="Murat C."/>
            <person name="Riley R."/>
            <person name="Ohm R."/>
            <person name="Sun H."/>
            <person name="Tunlid A."/>
            <person name="Henrissat B."/>
            <person name="Grigoriev I.V."/>
            <person name="Hibbett D.S."/>
            <person name="Martin F."/>
        </authorList>
    </citation>
    <scope>NUCLEOTIDE SEQUENCE [LARGE SCALE GENOMIC DNA]</scope>
    <source>
        <strain evidence="2">441</strain>
    </source>
</reference>
<dbReference type="OrthoDB" id="3364670at2759"/>
<evidence type="ECO:0000313" key="2">
    <source>
        <dbReference type="Proteomes" id="UP000054018"/>
    </source>
</evidence>
<sequence length="258" mass="29020">MRKGIEEQGSAAKEVLVGCDVPVTELQSQWTQQREAQLSIQAHKLRKELDSILSLQADLNASKCTLLAACAVIEQDSKEVSASTLDILSSMECSHTQLSDKLGTLYTSLNVQQKFPDLDGIQLDFVWILLMARDLKINIRKQVIGSFFEWDKLNRAAGGKDKSLGMALIIYAASFNDFYCHIGTKLHQQMWKSITKCQPALMAAIRRFNWYCEQMEELYDPAYAIPLPSPLPTKLTELHSDPTLLQDVWISPLVGEMP</sequence>
<keyword evidence="2" id="KW-1185">Reference proteome</keyword>
<organism evidence="1 2">
    <name type="scientific">Pisolithus microcarpus 441</name>
    <dbReference type="NCBI Taxonomy" id="765257"/>
    <lineage>
        <taxon>Eukaryota</taxon>
        <taxon>Fungi</taxon>
        <taxon>Dikarya</taxon>
        <taxon>Basidiomycota</taxon>
        <taxon>Agaricomycotina</taxon>
        <taxon>Agaricomycetes</taxon>
        <taxon>Agaricomycetidae</taxon>
        <taxon>Boletales</taxon>
        <taxon>Sclerodermatineae</taxon>
        <taxon>Pisolithaceae</taxon>
        <taxon>Pisolithus</taxon>
    </lineage>
</organism>
<gene>
    <name evidence="1" type="ORF">PISMIDRAFT_114969</name>
</gene>
<dbReference type="EMBL" id="KN833886">
    <property type="protein sequence ID" value="KIK15557.1"/>
    <property type="molecule type" value="Genomic_DNA"/>
</dbReference>
<protein>
    <submittedName>
        <fullName evidence="1">Uncharacterized protein</fullName>
    </submittedName>
</protein>
<dbReference type="HOGENOM" id="CLU_1272922_0_0_1"/>